<protein>
    <submittedName>
        <fullName evidence="12">TonB-dependent receptor plug domain-containing protein</fullName>
    </submittedName>
</protein>
<keyword evidence="4" id="KW-0812">Transmembrane</keyword>
<gene>
    <name evidence="12" type="ORF">F2P47_05635</name>
</gene>
<dbReference type="GO" id="GO:0009279">
    <property type="term" value="C:cell outer membrane"/>
    <property type="evidence" value="ECO:0007669"/>
    <property type="project" value="UniProtKB-SubCell"/>
</dbReference>
<reference evidence="12 13" key="1">
    <citation type="submission" date="2019-09" db="EMBL/GenBank/DDBJ databases">
        <title>Parvibaculum sedimenti sp. nov., isolated from sediment.</title>
        <authorList>
            <person name="Wang Y."/>
        </authorList>
    </citation>
    <scope>NUCLEOTIDE SEQUENCE [LARGE SCALE GENOMIC DNA]</scope>
    <source>
        <strain evidence="12 13">HXT-9</strain>
    </source>
</reference>
<comment type="subcellular location">
    <subcellularLocation>
        <location evidence="1">Cell outer membrane</location>
        <topology evidence="1">Multi-pass membrane protein</topology>
    </subcellularLocation>
</comment>
<evidence type="ECO:0000256" key="5">
    <source>
        <dbReference type="ARBA" id="ARBA00023077"/>
    </source>
</evidence>
<comment type="similarity">
    <text evidence="8">Belongs to the TonB-dependent receptor family.</text>
</comment>
<organism evidence="12 13">
    <name type="scientific">Parvibaculum sedimenti</name>
    <dbReference type="NCBI Taxonomy" id="2608632"/>
    <lineage>
        <taxon>Bacteria</taxon>
        <taxon>Pseudomonadati</taxon>
        <taxon>Pseudomonadota</taxon>
        <taxon>Alphaproteobacteria</taxon>
        <taxon>Hyphomicrobiales</taxon>
        <taxon>Parvibaculaceae</taxon>
        <taxon>Parvibaculum</taxon>
    </lineage>
</organism>
<dbReference type="PANTHER" id="PTHR30069:SF49">
    <property type="entry name" value="OUTER MEMBRANE PROTEIN C"/>
    <property type="match status" value="1"/>
</dbReference>
<keyword evidence="9" id="KW-0732">Signal</keyword>
<comment type="caution">
    <text evidence="12">The sequence shown here is derived from an EMBL/GenBank/DDBJ whole genome shotgun (WGS) entry which is preliminary data.</text>
</comment>
<evidence type="ECO:0000313" key="12">
    <source>
        <dbReference type="EMBL" id="KAB7741227.1"/>
    </source>
</evidence>
<dbReference type="AlphaFoldDB" id="A0A6N6VJG0"/>
<dbReference type="EMBL" id="WESC01000004">
    <property type="protein sequence ID" value="KAB7741227.1"/>
    <property type="molecule type" value="Genomic_DNA"/>
</dbReference>
<dbReference type="SUPFAM" id="SSF56935">
    <property type="entry name" value="Porins"/>
    <property type="match status" value="1"/>
</dbReference>
<dbReference type="InterPro" id="IPR036942">
    <property type="entry name" value="Beta-barrel_TonB_sf"/>
</dbReference>
<dbReference type="PANTHER" id="PTHR30069">
    <property type="entry name" value="TONB-DEPENDENT OUTER MEMBRANE RECEPTOR"/>
    <property type="match status" value="1"/>
</dbReference>
<name>A0A6N6VJG0_9HYPH</name>
<dbReference type="InterPro" id="IPR037066">
    <property type="entry name" value="Plug_dom_sf"/>
</dbReference>
<dbReference type="Pfam" id="PF00593">
    <property type="entry name" value="TonB_dep_Rec_b-barrel"/>
    <property type="match status" value="1"/>
</dbReference>
<keyword evidence="6 8" id="KW-0472">Membrane</keyword>
<sequence length="725" mass="78134">MHIRFNGRLLGSSALSRSFMALALPVLFWPAMAAAQDATLLPPVDVESPKEQTATDLGYAPLTETNVSPLERLRKLAHTNDTASLFEDVAGVSTYKAGGVSNLPVINGLADDRVRIVVDGMVMSSACPNHMNSPLSYVDPTGVGSAKVLAGLTPVSMGGDSIAGTIVIDSPAPLFGTTPDVAVLAASASTFYRSNGDSLTGSVAATAGNDKVSIGYKGSVARAGNYEGGGDDGEVRSTEYKSYNHALTLAARNGDNLVVLEAGQQYLPYEGYPNQYMDMTDNRSTFVNGRYEGSFDWGKLEARAFWQGVDHEMNFLDDKGGMADGGMPMNTSADNAGYEVKATFALKDGGSIRVGNEFNLQRLDDWWPPVAMSMMMGPNTYININGGKRDRLGTFAEWDAKWTKSWSTLLGIRNDTVWTDTGDVQSYGCGMMCMSDNMAAMTFNAADHKHTFVNFDATAIAKYEANETSTFEFGYARKSRAPNLYELYAWGRGSMASRMIGWFGDGNGYVGNLDLDSEIANTLSATADFHSADRSWEAKLTPYYTYVEDYIGVKKIASLSGGFSQFQFVNHNAELYGVNLSGKLGLWKSDAAGEGTLKGTLGYVHGKDLTTDGSLYHIMPLNASLTLEEVYGDWAGHVELKGAARKSSVDDLRNEPETPSYLLVNLGGSYTWQHVRIDLGVDNLFDTAYDDPLGGLSLGDYMATGVLRPLPGMGRSLNVGLTLSL</sequence>
<evidence type="ECO:0000256" key="4">
    <source>
        <dbReference type="ARBA" id="ARBA00022692"/>
    </source>
</evidence>
<dbReference type="GO" id="GO:0044718">
    <property type="term" value="P:siderophore transmembrane transport"/>
    <property type="evidence" value="ECO:0007669"/>
    <property type="project" value="TreeGrafter"/>
</dbReference>
<keyword evidence="7" id="KW-0998">Cell outer membrane</keyword>
<feature type="chain" id="PRO_5026954237" evidence="9">
    <location>
        <begin position="34"/>
        <end position="725"/>
    </location>
</feature>
<dbReference type="InterPro" id="IPR012910">
    <property type="entry name" value="Plug_dom"/>
</dbReference>
<keyword evidence="5 8" id="KW-0798">TonB box</keyword>
<dbReference type="Proteomes" id="UP000468901">
    <property type="component" value="Unassembled WGS sequence"/>
</dbReference>
<dbReference type="Pfam" id="PF07715">
    <property type="entry name" value="Plug"/>
    <property type="match status" value="1"/>
</dbReference>
<evidence type="ECO:0000259" key="10">
    <source>
        <dbReference type="Pfam" id="PF00593"/>
    </source>
</evidence>
<keyword evidence="3" id="KW-1134">Transmembrane beta strand</keyword>
<feature type="domain" description="TonB-dependent receptor plug" evidence="11">
    <location>
        <begin position="69"/>
        <end position="165"/>
    </location>
</feature>
<feature type="domain" description="TonB-dependent receptor-like beta-barrel" evidence="10">
    <location>
        <begin position="236"/>
        <end position="684"/>
    </location>
</feature>
<evidence type="ECO:0000256" key="9">
    <source>
        <dbReference type="SAM" id="SignalP"/>
    </source>
</evidence>
<dbReference type="GO" id="GO:0015344">
    <property type="term" value="F:siderophore uptake transmembrane transporter activity"/>
    <property type="evidence" value="ECO:0007669"/>
    <property type="project" value="TreeGrafter"/>
</dbReference>
<evidence type="ECO:0000256" key="8">
    <source>
        <dbReference type="RuleBase" id="RU003357"/>
    </source>
</evidence>
<evidence type="ECO:0000259" key="11">
    <source>
        <dbReference type="Pfam" id="PF07715"/>
    </source>
</evidence>
<evidence type="ECO:0000256" key="6">
    <source>
        <dbReference type="ARBA" id="ARBA00023136"/>
    </source>
</evidence>
<keyword evidence="12" id="KW-0675">Receptor</keyword>
<dbReference type="Gene3D" id="2.170.130.10">
    <property type="entry name" value="TonB-dependent receptor, plug domain"/>
    <property type="match status" value="1"/>
</dbReference>
<keyword evidence="2" id="KW-0813">Transport</keyword>
<evidence type="ECO:0000256" key="1">
    <source>
        <dbReference type="ARBA" id="ARBA00004571"/>
    </source>
</evidence>
<dbReference type="RefSeq" id="WP_152215199.1">
    <property type="nucleotide sequence ID" value="NZ_JBAQYD010000358.1"/>
</dbReference>
<proteinExistence type="inferred from homology"/>
<feature type="signal peptide" evidence="9">
    <location>
        <begin position="1"/>
        <end position="33"/>
    </location>
</feature>
<accession>A0A6N6VJG0</accession>
<evidence type="ECO:0000313" key="13">
    <source>
        <dbReference type="Proteomes" id="UP000468901"/>
    </source>
</evidence>
<dbReference type="InterPro" id="IPR039426">
    <property type="entry name" value="TonB-dep_rcpt-like"/>
</dbReference>
<dbReference type="Gene3D" id="2.40.170.20">
    <property type="entry name" value="TonB-dependent receptor, beta-barrel domain"/>
    <property type="match status" value="1"/>
</dbReference>
<evidence type="ECO:0000256" key="3">
    <source>
        <dbReference type="ARBA" id="ARBA00022452"/>
    </source>
</evidence>
<dbReference type="InterPro" id="IPR000531">
    <property type="entry name" value="Beta-barrel_TonB"/>
</dbReference>
<evidence type="ECO:0000256" key="2">
    <source>
        <dbReference type="ARBA" id="ARBA00022448"/>
    </source>
</evidence>
<evidence type="ECO:0000256" key="7">
    <source>
        <dbReference type="ARBA" id="ARBA00023237"/>
    </source>
</evidence>
<keyword evidence="13" id="KW-1185">Reference proteome</keyword>